<dbReference type="CDD" id="cd00130">
    <property type="entry name" value="PAS"/>
    <property type="match status" value="3"/>
</dbReference>
<comment type="subcellular location">
    <subcellularLocation>
        <location evidence="2">Membrane</location>
    </subcellularLocation>
</comment>
<dbReference type="CDD" id="cd00082">
    <property type="entry name" value="HisKA"/>
    <property type="match status" value="1"/>
</dbReference>
<dbReference type="EC" id="2.7.13.3" evidence="4"/>
<protein>
    <recommendedName>
        <fullName evidence="13">Circadian input-output histidine kinase CikA</fullName>
        <ecNumber evidence="4">2.7.13.3</ecNumber>
    </recommendedName>
</protein>
<dbReference type="PROSITE" id="PS50110">
    <property type="entry name" value="RESPONSE_REGULATORY"/>
    <property type="match status" value="1"/>
</dbReference>
<evidence type="ECO:0000259" key="18">
    <source>
        <dbReference type="PROSITE" id="PS50110"/>
    </source>
</evidence>
<evidence type="ECO:0000256" key="3">
    <source>
        <dbReference type="ARBA" id="ARBA00006402"/>
    </source>
</evidence>
<evidence type="ECO:0000256" key="16">
    <source>
        <dbReference type="SAM" id="Phobius"/>
    </source>
</evidence>
<dbReference type="InterPro" id="IPR003594">
    <property type="entry name" value="HATPase_dom"/>
</dbReference>
<dbReference type="Gene3D" id="3.40.50.2300">
    <property type="match status" value="1"/>
</dbReference>
<dbReference type="GO" id="GO:0005524">
    <property type="term" value="F:ATP binding"/>
    <property type="evidence" value="ECO:0007669"/>
    <property type="project" value="UniProtKB-KW"/>
</dbReference>
<dbReference type="Pfam" id="PF02518">
    <property type="entry name" value="HATPase_c"/>
    <property type="match status" value="1"/>
</dbReference>
<dbReference type="AlphaFoldDB" id="A0AAU8JCS2"/>
<dbReference type="Pfam" id="PF00072">
    <property type="entry name" value="Response_reg"/>
    <property type="match status" value="1"/>
</dbReference>
<dbReference type="PROSITE" id="PS50112">
    <property type="entry name" value="PAS"/>
    <property type="match status" value="2"/>
</dbReference>
<feature type="domain" description="PAC" evidence="20">
    <location>
        <begin position="368"/>
        <end position="420"/>
    </location>
</feature>
<feature type="domain" description="PAS" evidence="19">
    <location>
        <begin position="587"/>
        <end position="658"/>
    </location>
</feature>
<feature type="domain" description="PAS" evidence="19">
    <location>
        <begin position="460"/>
        <end position="512"/>
    </location>
</feature>
<evidence type="ECO:0000256" key="11">
    <source>
        <dbReference type="ARBA" id="ARBA00023136"/>
    </source>
</evidence>
<dbReference type="InterPro" id="IPR001610">
    <property type="entry name" value="PAC"/>
</dbReference>
<keyword evidence="11 16" id="KW-0472">Membrane</keyword>
<organism evidence="21">
    <name type="scientific">Planktothricoides raciborskii GIHE-MW2</name>
    <dbReference type="NCBI Taxonomy" id="2792601"/>
    <lineage>
        <taxon>Bacteria</taxon>
        <taxon>Bacillati</taxon>
        <taxon>Cyanobacteriota</taxon>
        <taxon>Cyanophyceae</taxon>
        <taxon>Oscillatoriophycideae</taxon>
        <taxon>Oscillatoriales</taxon>
        <taxon>Oscillatoriaceae</taxon>
        <taxon>Planktothricoides</taxon>
    </lineage>
</organism>
<comment type="catalytic activity">
    <reaction evidence="1">
        <text>ATP + protein L-histidine = ADP + protein N-phospho-L-histidine.</text>
        <dbReference type="EC" id="2.7.13.3"/>
    </reaction>
</comment>
<dbReference type="SMART" id="SM00086">
    <property type="entry name" value="PAC"/>
    <property type="match status" value="3"/>
</dbReference>
<dbReference type="Gene3D" id="1.10.287.130">
    <property type="match status" value="1"/>
</dbReference>
<keyword evidence="12" id="KW-0131">Cell cycle</keyword>
<dbReference type="Pfam" id="PF13426">
    <property type="entry name" value="PAS_9"/>
    <property type="match status" value="1"/>
</dbReference>
<evidence type="ECO:0000256" key="9">
    <source>
        <dbReference type="ARBA" id="ARBA00022840"/>
    </source>
</evidence>
<dbReference type="InterPro" id="IPR001789">
    <property type="entry name" value="Sig_transdc_resp-reg_receiver"/>
</dbReference>
<keyword evidence="16" id="KW-1133">Transmembrane helix</keyword>
<dbReference type="Gene3D" id="3.30.450.20">
    <property type="entry name" value="PAS domain"/>
    <property type="match status" value="3"/>
</dbReference>
<dbReference type="GO" id="GO:0000155">
    <property type="term" value="F:phosphorelay sensor kinase activity"/>
    <property type="evidence" value="ECO:0007669"/>
    <property type="project" value="InterPro"/>
</dbReference>
<keyword evidence="16" id="KW-0812">Transmembrane</keyword>
<dbReference type="Gene3D" id="3.30.565.10">
    <property type="entry name" value="Histidine kinase-like ATPase, C-terminal domain"/>
    <property type="match status" value="1"/>
</dbReference>
<keyword evidence="15" id="KW-0175">Coiled coil</keyword>
<dbReference type="PANTHER" id="PTHR43047:SF64">
    <property type="entry name" value="HISTIDINE KINASE CONTAINING CHEY-HOMOLOGOUS RECEIVER DOMAIN AND PAS DOMAIN-RELATED"/>
    <property type="match status" value="1"/>
</dbReference>
<dbReference type="InterPro" id="IPR004358">
    <property type="entry name" value="Sig_transdc_His_kin-like_C"/>
</dbReference>
<feature type="domain" description="Histidine kinase" evidence="17">
    <location>
        <begin position="731"/>
        <end position="970"/>
    </location>
</feature>
<dbReference type="SUPFAM" id="SSF55874">
    <property type="entry name" value="ATPase domain of HSP90 chaperone/DNA topoisomerase II/histidine kinase"/>
    <property type="match status" value="1"/>
</dbReference>
<feature type="coiled-coil region" evidence="15">
    <location>
        <begin position="411"/>
        <end position="442"/>
    </location>
</feature>
<dbReference type="Gene3D" id="2.10.70.100">
    <property type="match status" value="1"/>
</dbReference>
<dbReference type="NCBIfam" id="TIGR00229">
    <property type="entry name" value="sensory_box"/>
    <property type="match status" value="2"/>
</dbReference>
<feature type="transmembrane region" description="Helical" evidence="16">
    <location>
        <begin position="119"/>
        <end position="138"/>
    </location>
</feature>
<dbReference type="SMART" id="SM00448">
    <property type="entry name" value="REC"/>
    <property type="match status" value="1"/>
</dbReference>
<feature type="transmembrane region" description="Helical" evidence="16">
    <location>
        <begin position="150"/>
        <end position="178"/>
    </location>
</feature>
<keyword evidence="6" id="KW-0808">Transferase</keyword>
<evidence type="ECO:0000256" key="12">
    <source>
        <dbReference type="ARBA" id="ARBA00023306"/>
    </source>
</evidence>
<name>A0AAU8JCS2_9CYAN</name>
<feature type="transmembrane region" description="Helical" evidence="16">
    <location>
        <begin position="38"/>
        <end position="60"/>
    </location>
</feature>
<dbReference type="SMART" id="SM00388">
    <property type="entry name" value="HisKA"/>
    <property type="match status" value="1"/>
</dbReference>
<dbReference type="PRINTS" id="PR00344">
    <property type="entry name" value="BCTRLSENSOR"/>
</dbReference>
<dbReference type="InterPro" id="IPR011006">
    <property type="entry name" value="CheY-like_superfamily"/>
</dbReference>
<dbReference type="PROSITE" id="PS50109">
    <property type="entry name" value="HIS_KIN"/>
    <property type="match status" value="1"/>
</dbReference>
<feature type="transmembrane region" description="Helical" evidence="16">
    <location>
        <begin position="223"/>
        <end position="240"/>
    </location>
</feature>
<dbReference type="FunFam" id="3.30.565.10:FF:000010">
    <property type="entry name" value="Sensor histidine kinase RcsC"/>
    <property type="match status" value="1"/>
</dbReference>
<dbReference type="SMART" id="SM00387">
    <property type="entry name" value="HATPase_c"/>
    <property type="match status" value="1"/>
</dbReference>
<dbReference type="SMART" id="SM00091">
    <property type="entry name" value="PAS"/>
    <property type="match status" value="3"/>
</dbReference>
<comment type="similarity">
    <text evidence="3">In the N-terminal section; belongs to the phytochrome family.</text>
</comment>
<evidence type="ECO:0000256" key="15">
    <source>
        <dbReference type="SAM" id="Coils"/>
    </source>
</evidence>
<evidence type="ECO:0000259" key="20">
    <source>
        <dbReference type="PROSITE" id="PS50113"/>
    </source>
</evidence>
<evidence type="ECO:0000256" key="6">
    <source>
        <dbReference type="ARBA" id="ARBA00022679"/>
    </source>
</evidence>
<dbReference type="InterPro" id="IPR000700">
    <property type="entry name" value="PAS-assoc_C"/>
</dbReference>
<feature type="transmembrane region" description="Helical" evidence="16">
    <location>
        <begin position="252"/>
        <end position="274"/>
    </location>
</feature>
<dbReference type="RefSeq" id="WP_354635358.1">
    <property type="nucleotide sequence ID" value="NZ_CP159837.1"/>
</dbReference>
<dbReference type="CDD" id="cd17546">
    <property type="entry name" value="REC_hyHK_CKI1_RcsC-like"/>
    <property type="match status" value="1"/>
</dbReference>
<dbReference type="InterPro" id="IPR000014">
    <property type="entry name" value="PAS"/>
</dbReference>
<feature type="domain" description="PAC" evidence="20">
    <location>
        <begin position="534"/>
        <end position="586"/>
    </location>
</feature>
<sequence length="1201" mass="135042">MNKRIGQFLSFLVMAIGGLVLLGWYWDIPLLKTGFPGSISTMKANTALAFLLAGISLRILQYQRITRLQYRIAQGLALLVSLLGVVNIIQYYLKINLGIDEWLFQDFSSAITTTFPGRMGFNTALNFVLMGIALWLVGNKTNRGIWLAQFFSSVAAIISLLALLGHLFNVGVLATLIAYSTTQAIHTALAFLLLYGGILLTNPEAGLMEIIVSPFIGGLMVRWLIPWVILFPLVLNFLVFEGYDFGWYDLKAAYGIQVTFTIVCFLVIVCWNGYWLNQIERDRTEANQSLQQTQQHFKQAVEAAELGTWQWDLITGSVILSPQSERLLGLAAGSFPGTYEAFINLLHHSDLDAITNSLEISRLNATTWLMDHEIIDPTGKERWVVSSGKFLYDETGSAVQMRGILKDITYRKNLELELRETNHNLENRVAERTLELQTLNHQLQAELIKSHQFQRSLENKKAEIEAIFLAIPDPIIFTNVSRKIRKVNPAFTKILGYPAERVLGKTPQFLYETPDMYYAHWKKYYSPTATDEPKRSEIEFRRQDGGMILAETIGTMVKNSENQIIGFMVVIRDITQRKNAEKKLQKYAEEITDLYNNAPCGYHSLDSQGRIIQINDTELNWLGYTREQVIGKMHLSQCLTPESIEIFKKNFPMLKQRGWLNNVDFEMIRSNGTVLSAILNATAIKDAAGNLIMTRSTIFDITDRKQAELELKQAKEQAELANQSKSMFLANMSHELRTPLNAILGFTQLLGRDRTLSAYHQERLQIINRSGEHLLGLIDDILELSKIETGQMSLARNDCDLHWLLLTVEEMLRSKAQAKGLNLIFDRAFDLPQWVQIDEKKLRQVLINLLTNAIKFTDRGSVTLRVSVSLGENEINPANNLANDSLMTDDYCPFSLCFAVEDTGVGIAQDEIDSLFEIFLQGEAGKNLNQGAGLGLAISQKLVQLMGGKIQVASVLGEGTIFSFAIPVQLGLASKSEPEKLTQTVVGLAPGQPNYRILVVEDLWESRCLLVELLRAIGFEVKEATNGAEAVALWEIWSPHLIWMDLRMPIMNGYEATQRITEAAGTQKPVIIALTASVWEEQQEAILATGCDDMVRKPFQESVIFAKISQYLGVQYIYETPSPIQPAFAGANLSPEALGVMSPEWLEEMYQAAYCLDADVMLELIRQIPDSEANLANALRELVINFNTDIVMQLTRALLEK</sequence>
<evidence type="ECO:0000256" key="1">
    <source>
        <dbReference type="ARBA" id="ARBA00000085"/>
    </source>
</evidence>
<feature type="domain" description="PAC" evidence="20">
    <location>
        <begin position="661"/>
        <end position="713"/>
    </location>
</feature>
<dbReference type="PANTHER" id="PTHR43047">
    <property type="entry name" value="TWO-COMPONENT HISTIDINE PROTEIN KINASE"/>
    <property type="match status" value="1"/>
</dbReference>
<dbReference type="FunFam" id="1.10.287.130:FF:000038">
    <property type="entry name" value="Sensory transduction histidine kinase"/>
    <property type="match status" value="1"/>
</dbReference>
<feature type="transmembrane region" description="Helical" evidence="16">
    <location>
        <begin position="7"/>
        <end position="26"/>
    </location>
</feature>
<proteinExistence type="inferred from homology"/>
<evidence type="ECO:0000256" key="14">
    <source>
        <dbReference type="PROSITE-ProRule" id="PRU00169"/>
    </source>
</evidence>
<evidence type="ECO:0000313" key="21">
    <source>
        <dbReference type="EMBL" id="XCM36997.1"/>
    </source>
</evidence>
<dbReference type="EMBL" id="CP159837">
    <property type="protein sequence ID" value="XCM36997.1"/>
    <property type="molecule type" value="Genomic_DNA"/>
</dbReference>
<feature type="modified residue" description="4-aspartylphosphate" evidence="14">
    <location>
        <position position="1045"/>
    </location>
</feature>
<dbReference type="InterPro" id="IPR036097">
    <property type="entry name" value="HisK_dim/P_sf"/>
</dbReference>
<evidence type="ECO:0000256" key="5">
    <source>
        <dbReference type="ARBA" id="ARBA00022553"/>
    </source>
</evidence>
<accession>A0AAU8JCS2</accession>
<keyword evidence="10" id="KW-0902">Two-component regulatory system</keyword>
<evidence type="ECO:0000256" key="7">
    <source>
        <dbReference type="ARBA" id="ARBA00022741"/>
    </source>
</evidence>
<dbReference type="PROSITE" id="PS50113">
    <property type="entry name" value="PAC"/>
    <property type="match status" value="3"/>
</dbReference>
<dbReference type="SUPFAM" id="SSF55785">
    <property type="entry name" value="PYP-like sensor domain (PAS domain)"/>
    <property type="match status" value="3"/>
</dbReference>
<dbReference type="InterPro" id="IPR005467">
    <property type="entry name" value="His_kinase_dom"/>
</dbReference>
<dbReference type="CDD" id="cd16922">
    <property type="entry name" value="HATPase_EvgS-ArcB-TorS-like"/>
    <property type="match status" value="1"/>
</dbReference>
<dbReference type="InterPro" id="IPR035965">
    <property type="entry name" value="PAS-like_dom_sf"/>
</dbReference>
<dbReference type="SUPFAM" id="SSF52172">
    <property type="entry name" value="CheY-like"/>
    <property type="match status" value="1"/>
</dbReference>
<evidence type="ECO:0000256" key="10">
    <source>
        <dbReference type="ARBA" id="ARBA00023012"/>
    </source>
</evidence>
<evidence type="ECO:0000256" key="8">
    <source>
        <dbReference type="ARBA" id="ARBA00022777"/>
    </source>
</evidence>
<dbReference type="InterPro" id="IPR003661">
    <property type="entry name" value="HisK_dim/P_dom"/>
</dbReference>
<keyword evidence="5 14" id="KW-0597">Phosphoprotein</keyword>
<keyword evidence="9" id="KW-0067">ATP-binding</keyword>
<dbReference type="Pfam" id="PF08447">
    <property type="entry name" value="PAS_3"/>
    <property type="match status" value="1"/>
</dbReference>
<evidence type="ECO:0000259" key="17">
    <source>
        <dbReference type="PROSITE" id="PS50109"/>
    </source>
</evidence>
<keyword evidence="8" id="KW-0418">Kinase</keyword>
<dbReference type="Pfam" id="PF00512">
    <property type="entry name" value="HisKA"/>
    <property type="match status" value="1"/>
</dbReference>
<reference evidence="21" key="1">
    <citation type="submission" date="2024-07" db="EMBL/GenBank/DDBJ databases">
        <authorList>
            <person name="Kim Y.J."/>
            <person name="Jeong J.Y."/>
        </authorList>
    </citation>
    <scope>NUCLEOTIDE SEQUENCE</scope>
    <source>
        <strain evidence="21">GIHE-MW2</strain>
    </source>
</reference>
<dbReference type="GO" id="GO:0006355">
    <property type="term" value="P:regulation of DNA-templated transcription"/>
    <property type="evidence" value="ECO:0007669"/>
    <property type="project" value="InterPro"/>
</dbReference>
<dbReference type="Pfam" id="PF00989">
    <property type="entry name" value="PAS"/>
    <property type="match status" value="1"/>
</dbReference>
<evidence type="ECO:0000256" key="13">
    <source>
        <dbReference type="ARBA" id="ARBA00074306"/>
    </source>
</evidence>
<feature type="transmembrane region" description="Helical" evidence="16">
    <location>
        <begin position="72"/>
        <end position="93"/>
    </location>
</feature>
<dbReference type="InterPro" id="IPR013767">
    <property type="entry name" value="PAS_fold"/>
</dbReference>
<dbReference type="InterPro" id="IPR036890">
    <property type="entry name" value="HATPase_C_sf"/>
</dbReference>
<keyword evidence="7" id="KW-0547">Nucleotide-binding</keyword>
<evidence type="ECO:0000256" key="4">
    <source>
        <dbReference type="ARBA" id="ARBA00012438"/>
    </source>
</evidence>
<dbReference type="InterPro" id="IPR013655">
    <property type="entry name" value="PAS_fold_3"/>
</dbReference>
<evidence type="ECO:0000256" key="2">
    <source>
        <dbReference type="ARBA" id="ARBA00004370"/>
    </source>
</evidence>
<dbReference type="SUPFAM" id="SSF47384">
    <property type="entry name" value="Homodimeric domain of signal transducing histidine kinase"/>
    <property type="match status" value="1"/>
</dbReference>
<evidence type="ECO:0000259" key="19">
    <source>
        <dbReference type="PROSITE" id="PS50112"/>
    </source>
</evidence>
<gene>
    <name evidence="21" type="ORF">ABWT76_005800</name>
</gene>
<feature type="domain" description="Response regulatory" evidence="18">
    <location>
        <begin position="996"/>
        <end position="1112"/>
    </location>
</feature>
<dbReference type="GO" id="GO:0016020">
    <property type="term" value="C:membrane"/>
    <property type="evidence" value="ECO:0007669"/>
    <property type="project" value="UniProtKB-SubCell"/>
</dbReference>